<dbReference type="GO" id="GO:0016020">
    <property type="term" value="C:membrane"/>
    <property type="evidence" value="ECO:0007669"/>
    <property type="project" value="TreeGrafter"/>
</dbReference>
<proteinExistence type="predicted"/>
<evidence type="ECO:0000256" key="1">
    <source>
        <dbReference type="ARBA" id="ARBA00022723"/>
    </source>
</evidence>
<dbReference type="PANTHER" id="PTHR43105">
    <property type="entry name" value="RESPIRATORY NITRATE REDUCTASE"/>
    <property type="match status" value="1"/>
</dbReference>
<keyword evidence="3" id="KW-0411">Iron-sulfur</keyword>
<dbReference type="GO" id="GO:0051536">
    <property type="term" value="F:iron-sulfur cluster binding"/>
    <property type="evidence" value="ECO:0007669"/>
    <property type="project" value="UniProtKB-KW"/>
</dbReference>
<dbReference type="EC" id="1.2.1.2" evidence="5"/>
<dbReference type="Pfam" id="PF00384">
    <property type="entry name" value="Molybdopterin"/>
    <property type="match status" value="1"/>
</dbReference>
<evidence type="ECO:0000256" key="2">
    <source>
        <dbReference type="ARBA" id="ARBA00023004"/>
    </source>
</evidence>
<dbReference type="AlphaFoldDB" id="A0A1J5QLV9"/>
<dbReference type="SUPFAM" id="SSF50692">
    <property type="entry name" value="ADC-like"/>
    <property type="match status" value="1"/>
</dbReference>
<dbReference type="SUPFAM" id="SSF53706">
    <property type="entry name" value="Formate dehydrogenase/DMSO reductase, domains 1-3"/>
    <property type="match status" value="1"/>
</dbReference>
<dbReference type="InterPro" id="IPR050123">
    <property type="entry name" value="Prok_molybdopt-oxidoreductase"/>
</dbReference>
<keyword evidence="5" id="KW-0560">Oxidoreductase</keyword>
<keyword evidence="2" id="KW-0408">Iron</keyword>
<dbReference type="EMBL" id="MLJW01000994">
    <property type="protein sequence ID" value="OIQ80919.1"/>
    <property type="molecule type" value="Genomic_DNA"/>
</dbReference>
<dbReference type="GO" id="GO:0003954">
    <property type="term" value="F:NADH dehydrogenase activity"/>
    <property type="evidence" value="ECO:0007669"/>
    <property type="project" value="TreeGrafter"/>
</dbReference>
<evidence type="ECO:0000313" key="5">
    <source>
        <dbReference type="EMBL" id="OIQ80919.1"/>
    </source>
</evidence>
<feature type="domain" description="Molybdopterin oxidoreductase" evidence="4">
    <location>
        <begin position="4"/>
        <end position="242"/>
    </location>
</feature>
<dbReference type="PANTHER" id="PTHR43105:SF12">
    <property type="entry name" value="NADH-QUINONE OXIDOREDUCTASE SUBUNIT G"/>
    <property type="match status" value="1"/>
</dbReference>
<keyword evidence="1" id="KW-0479">Metal-binding</keyword>
<comment type="caution">
    <text evidence="5">The sequence shown here is derived from an EMBL/GenBank/DDBJ whole genome shotgun (WGS) entry which is preliminary data.</text>
</comment>
<protein>
    <submittedName>
        <fullName evidence="5">Formate dehydrogenase H</fullName>
        <ecNumber evidence="5">1.1.99.33</ecNumber>
        <ecNumber evidence="5">1.2.1.2</ecNumber>
    </submittedName>
</protein>
<evidence type="ECO:0000259" key="4">
    <source>
        <dbReference type="Pfam" id="PF00384"/>
    </source>
</evidence>
<dbReference type="GO" id="GO:0022904">
    <property type="term" value="P:respiratory electron transport chain"/>
    <property type="evidence" value="ECO:0007669"/>
    <property type="project" value="TreeGrafter"/>
</dbReference>
<dbReference type="GO" id="GO:0046872">
    <property type="term" value="F:metal ion binding"/>
    <property type="evidence" value="ECO:0007669"/>
    <property type="project" value="UniProtKB-KW"/>
</dbReference>
<sequence length="405" mass="42209">MSNADIDAAANILLVDFEAEEESPIIFLRIRKQVRRRGLNVAAVAPFLSRGAEKLSATLYHSIAEAESVLTDKSLILVGERAVLTPGLLSKVAQLAATTGAKLAWVPRRAGERGAIEAGAIGNLLPLGRPVSDAKARVDIAAAWGVASLPAESGLDTDEILNSAATGRIGALLVAGVDPFDLADPTKALAALDSAFVVALELRESEVTKRADVVFPVASVTEKPGTFLNWEGRARGFDQVLKDSTRIDDLRVLSMLADALDAPIGLGNALAAKRELDSLGVWDGERTTAPTQALAASPTPASGEAVLVSWRMLLDLGSLQDGEAALAGTARKAIARVSAETADEIGICDGGVIKVSTAQGTIHLPLEVTQMPNRMVWLPENSEGSQIRRALGVTSGALVRIGGGA</sequence>
<name>A0A1J5QLV9_9ZZZZ</name>
<dbReference type="EC" id="1.1.99.33" evidence="5"/>
<dbReference type="InterPro" id="IPR006656">
    <property type="entry name" value="Mopterin_OxRdtase"/>
</dbReference>
<evidence type="ECO:0000256" key="3">
    <source>
        <dbReference type="ARBA" id="ARBA00023014"/>
    </source>
</evidence>
<accession>A0A1J5QLV9</accession>
<dbReference type="InterPro" id="IPR009010">
    <property type="entry name" value="Asp_de-COase-like_dom_sf"/>
</dbReference>
<organism evidence="5">
    <name type="scientific">mine drainage metagenome</name>
    <dbReference type="NCBI Taxonomy" id="410659"/>
    <lineage>
        <taxon>unclassified sequences</taxon>
        <taxon>metagenomes</taxon>
        <taxon>ecological metagenomes</taxon>
    </lineage>
</organism>
<gene>
    <name evidence="5" type="primary">fdhF_5</name>
    <name evidence="5" type="ORF">GALL_373250</name>
</gene>
<reference evidence="5" key="1">
    <citation type="submission" date="2016-10" db="EMBL/GenBank/DDBJ databases">
        <title>Sequence of Gallionella enrichment culture.</title>
        <authorList>
            <person name="Poehlein A."/>
            <person name="Muehling M."/>
            <person name="Daniel R."/>
        </authorList>
    </citation>
    <scope>NUCLEOTIDE SEQUENCE</scope>
</reference>
<dbReference type="Gene3D" id="3.40.50.740">
    <property type="match status" value="1"/>
</dbReference>